<keyword evidence="2" id="KW-0812">Transmembrane</keyword>
<feature type="region of interest" description="Disordered" evidence="1">
    <location>
        <begin position="56"/>
        <end position="80"/>
    </location>
</feature>
<keyword evidence="2" id="KW-1133">Transmembrane helix</keyword>
<comment type="caution">
    <text evidence="3">The sequence shown here is derived from an EMBL/GenBank/DDBJ whole genome shotgun (WGS) entry which is preliminary data.</text>
</comment>
<feature type="compositionally biased region" description="Polar residues" evidence="1">
    <location>
        <begin position="18"/>
        <end position="29"/>
    </location>
</feature>
<evidence type="ECO:0000313" key="4">
    <source>
        <dbReference type="Proteomes" id="UP001447188"/>
    </source>
</evidence>
<evidence type="ECO:0000256" key="2">
    <source>
        <dbReference type="SAM" id="Phobius"/>
    </source>
</evidence>
<dbReference type="Proteomes" id="UP001447188">
    <property type="component" value="Unassembled WGS sequence"/>
</dbReference>
<organism evidence="3 4">
    <name type="scientific">Discina gigas</name>
    <dbReference type="NCBI Taxonomy" id="1032678"/>
    <lineage>
        <taxon>Eukaryota</taxon>
        <taxon>Fungi</taxon>
        <taxon>Dikarya</taxon>
        <taxon>Ascomycota</taxon>
        <taxon>Pezizomycotina</taxon>
        <taxon>Pezizomycetes</taxon>
        <taxon>Pezizales</taxon>
        <taxon>Discinaceae</taxon>
        <taxon>Discina</taxon>
    </lineage>
</organism>
<gene>
    <name evidence="3" type="ORF">Q9L58_006415</name>
</gene>
<keyword evidence="4" id="KW-1185">Reference proteome</keyword>
<protein>
    <submittedName>
        <fullName evidence="3">Uncharacterized protein</fullName>
    </submittedName>
</protein>
<dbReference type="EMBL" id="JBBBZM010000089">
    <property type="protein sequence ID" value="KAL0634622.1"/>
    <property type="molecule type" value="Genomic_DNA"/>
</dbReference>
<feature type="transmembrane region" description="Helical" evidence="2">
    <location>
        <begin position="95"/>
        <end position="116"/>
    </location>
</feature>
<evidence type="ECO:0000256" key="1">
    <source>
        <dbReference type="SAM" id="MobiDB-lite"/>
    </source>
</evidence>
<feature type="compositionally biased region" description="Basic and acidic residues" evidence="1">
    <location>
        <begin position="1"/>
        <end position="15"/>
    </location>
</feature>
<name>A0ABR3GF98_9PEZI</name>
<feature type="compositionally biased region" description="Basic and acidic residues" evidence="1">
    <location>
        <begin position="61"/>
        <end position="80"/>
    </location>
</feature>
<evidence type="ECO:0000313" key="3">
    <source>
        <dbReference type="EMBL" id="KAL0634622.1"/>
    </source>
</evidence>
<sequence length="117" mass="13383">MEEYKDAPGTEKDVEQYGNDSNHHQSASNLDYQEAIKRISAILDPEIIVISVRSSQISKKSSKDSEKNINPEFEVKWDGPNDPRNAQNWSKFRKYCILALVSLQAWMVYVHLGGLLE</sequence>
<proteinExistence type="predicted"/>
<reference evidence="3 4" key="1">
    <citation type="submission" date="2024-02" db="EMBL/GenBank/DDBJ databases">
        <title>Discinaceae phylogenomics.</title>
        <authorList>
            <person name="Dirks A.C."/>
            <person name="James T.Y."/>
        </authorList>
    </citation>
    <scope>NUCLEOTIDE SEQUENCE [LARGE SCALE GENOMIC DNA]</scope>
    <source>
        <strain evidence="3 4">ACD0624</strain>
    </source>
</reference>
<feature type="region of interest" description="Disordered" evidence="1">
    <location>
        <begin position="1"/>
        <end position="29"/>
    </location>
</feature>
<keyword evidence="2" id="KW-0472">Membrane</keyword>
<accession>A0ABR3GF98</accession>